<gene>
    <name evidence="1" type="ORF">XENOCAPTIV_008015</name>
</gene>
<keyword evidence="2" id="KW-1185">Reference proteome</keyword>
<name>A0ABV0RR54_9TELE</name>
<evidence type="ECO:0000313" key="1">
    <source>
        <dbReference type="EMBL" id="MEQ2210073.1"/>
    </source>
</evidence>
<protein>
    <submittedName>
        <fullName evidence="1">Uncharacterized protein</fullName>
    </submittedName>
</protein>
<proteinExistence type="predicted"/>
<dbReference type="Proteomes" id="UP001434883">
    <property type="component" value="Unassembled WGS sequence"/>
</dbReference>
<sequence length="112" mass="12630">MLGLISPLLNSPNHRFGSFSFLPVGWDEMDQSSPGDSMIRKLCSSGPECFYFWWDTWGLIFKRFACTKPHANLFASAKRNYKQGGNRIACVKSANCGCKLFNVSAFMNMENT</sequence>
<accession>A0ABV0RR54</accession>
<dbReference type="EMBL" id="JAHRIN010052340">
    <property type="protein sequence ID" value="MEQ2210073.1"/>
    <property type="molecule type" value="Genomic_DNA"/>
</dbReference>
<evidence type="ECO:0000313" key="2">
    <source>
        <dbReference type="Proteomes" id="UP001434883"/>
    </source>
</evidence>
<reference evidence="1 2" key="1">
    <citation type="submission" date="2021-06" db="EMBL/GenBank/DDBJ databases">
        <authorList>
            <person name="Palmer J.M."/>
        </authorList>
    </citation>
    <scope>NUCLEOTIDE SEQUENCE [LARGE SCALE GENOMIC DNA]</scope>
    <source>
        <strain evidence="1 2">XC_2019</strain>
        <tissue evidence="1">Muscle</tissue>
    </source>
</reference>
<organism evidence="1 2">
    <name type="scientific">Xenoophorus captivus</name>
    <dbReference type="NCBI Taxonomy" id="1517983"/>
    <lineage>
        <taxon>Eukaryota</taxon>
        <taxon>Metazoa</taxon>
        <taxon>Chordata</taxon>
        <taxon>Craniata</taxon>
        <taxon>Vertebrata</taxon>
        <taxon>Euteleostomi</taxon>
        <taxon>Actinopterygii</taxon>
        <taxon>Neopterygii</taxon>
        <taxon>Teleostei</taxon>
        <taxon>Neoteleostei</taxon>
        <taxon>Acanthomorphata</taxon>
        <taxon>Ovalentaria</taxon>
        <taxon>Atherinomorphae</taxon>
        <taxon>Cyprinodontiformes</taxon>
        <taxon>Goodeidae</taxon>
        <taxon>Xenoophorus</taxon>
    </lineage>
</organism>
<comment type="caution">
    <text evidence="1">The sequence shown here is derived from an EMBL/GenBank/DDBJ whole genome shotgun (WGS) entry which is preliminary data.</text>
</comment>